<reference evidence="1" key="1">
    <citation type="submission" date="2022-02" db="EMBL/GenBank/DDBJ databases">
        <title>Plant Genome Project.</title>
        <authorList>
            <person name="Zhang R.-G."/>
        </authorList>
    </citation>
    <scope>NUCLEOTIDE SEQUENCE</scope>
    <source>
        <strain evidence="1">AT1</strain>
    </source>
</reference>
<gene>
    <name evidence="1" type="ORF">RHMOL_Rhmol09G0140100</name>
</gene>
<keyword evidence="2" id="KW-1185">Reference proteome</keyword>
<evidence type="ECO:0000313" key="1">
    <source>
        <dbReference type="EMBL" id="KAI8538911.1"/>
    </source>
</evidence>
<dbReference type="Proteomes" id="UP001062846">
    <property type="component" value="Chromosome 9"/>
</dbReference>
<comment type="caution">
    <text evidence="1">The sequence shown here is derived from an EMBL/GenBank/DDBJ whole genome shotgun (WGS) entry which is preliminary data.</text>
</comment>
<name>A0ACC0MEB5_RHOML</name>
<organism evidence="1 2">
    <name type="scientific">Rhododendron molle</name>
    <name type="common">Chinese azalea</name>
    <name type="synonym">Azalea mollis</name>
    <dbReference type="NCBI Taxonomy" id="49168"/>
    <lineage>
        <taxon>Eukaryota</taxon>
        <taxon>Viridiplantae</taxon>
        <taxon>Streptophyta</taxon>
        <taxon>Embryophyta</taxon>
        <taxon>Tracheophyta</taxon>
        <taxon>Spermatophyta</taxon>
        <taxon>Magnoliopsida</taxon>
        <taxon>eudicotyledons</taxon>
        <taxon>Gunneridae</taxon>
        <taxon>Pentapetalae</taxon>
        <taxon>asterids</taxon>
        <taxon>Ericales</taxon>
        <taxon>Ericaceae</taxon>
        <taxon>Ericoideae</taxon>
        <taxon>Rhodoreae</taxon>
        <taxon>Rhododendron</taxon>
    </lineage>
</organism>
<accession>A0ACC0MEB5</accession>
<proteinExistence type="predicted"/>
<sequence>MAVSSSPLLMASQTRILTNPNRTHLSPPTPASPSLRRTPLSKPPTLTLSLLRPKSSLSAASSSPPLPIPAQNPTHSPLTGSTRTITTIFSLALSLSKLLALKLGGVLGLFPNPITPPTATGPLFFAAISEGAGPRSAGAPIAVIAAGLARWLEIFSCVLLIRVLLSWFPNIPWEKQPFSAIRDLCDPYLSLFRGIIPPLFNSLDVSPILAFLLLGMLGQFARAPRDATLAYKAEALELQRQLRQIAESG</sequence>
<dbReference type="EMBL" id="CM046396">
    <property type="protein sequence ID" value="KAI8538911.1"/>
    <property type="molecule type" value="Genomic_DNA"/>
</dbReference>
<protein>
    <submittedName>
        <fullName evidence="1">Uncharacterized protein</fullName>
    </submittedName>
</protein>
<evidence type="ECO:0000313" key="2">
    <source>
        <dbReference type="Proteomes" id="UP001062846"/>
    </source>
</evidence>